<reference evidence="1" key="1">
    <citation type="submission" date="2023-03" db="EMBL/GenBank/DDBJ databases">
        <title>Andean soil-derived lignocellulolytic bacterial consortium as a source of novel taxa and putative plastic-active enzymes.</title>
        <authorList>
            <person name="Diaz-Garcia L."/>
            <person name="Chuvochina M."/>
            <person name="Feuerriegel G."/>
            <person name="Bunk B."/>
            <person name="Sproer C."/>
            <person name="Streit W.R."/>
            <person name="Rodriguez L.M."/>
            <person name="Overmann J."/>
            <person name="Jimenez D.J."/>
        </authorList>
    </citation>
    <scope>NUCLEOTIDE SEQUENCE</scope>
    <source>
        <strain evidence="1">MAG 876</strain>
    </source>
</reference>
<proteinExistence type="predicted"/>
<dbReference type="EMBL" id="CP119325">
    <property type="protein sequence ID" value="WEK31559.1"/>
    <property type="molecule type" value="Genomic_DNA"/>
</dbReference>
<name>A0AAJ5WKM4_9PSED</name>
<dbReference type="Proteomes" id="UP001216329">
    <property type="component" value="Chromosome"/>
</dbReference>
<evidence type="ECO:0000313" key="1">
    <source>
        <dbReference type="EMBL" id="WEK31559.1"/>
    </source>
</evidence>
<protein>
    <submittedName>
        <fullName evidence="1">Uncharacterized protein</fullName>
    </submittedName>
</protein>
<sequence length="96" mass="10294">MKLTPSGQPEDVVCDMCGLSTRVGEVGVQFGTLHAAWGEGAGHSGEVYELHLCEGCFFSLVSDIKRTRWASVMLEDEGDAIQKNDAFGRVSTDGAE</sequence>
<gene>
    <name evidence="1" type="ORF">P0Y58_05005</name>
</gene>
<evidence type="ECO:0000313" key="2">
    <source>
        <dbReference type="Proteomes" id="UP001216329"/>
    </source>
</evidence>
<accession>A0AAJ5WKM4</accession>
<dbReference type="AlphaFoldDB" id="A0AAJ5WKM4"/>
<organism evidence="1 2">
    <name type="scientific">Candidatus Pseudomonas phytovorans</name>
    <dbReference type="NCBI Taxonomy" id="3121377"/>
    <lineage>
        <taxon>Bacteria</taxon>
        <taxon>Pseudomonadati</taxon>
        <taxon>Pseudomonadota</taxon>
        <taxon>Gammaproteobacteria</taxon>
        <taxon>Pseudomonadales</taxon>
        <taxon>Pseudomonadaceae</taxon>
        <taxon>Pseudomonas</taxon>
    </lineage>
</organism>